<keyword evidence="1 2" id="KW-0597">Phosphoprotein</keyword>
<evidence type="ECO:0000259" key="3">
    <source>
        <dbReference type="PROSITE" id="PS50110"/>
    </source>
</evidence>
<dbReference type="Gene3D" id="3.40.50.2300">
    <property type="match status" value="1"/>
</dbReference>
<name>A0A290Q3D6_9BACT</name>
<gene>
    <name evidence="4" type="ORF">CMV30_03185</name>
</gene>
<dbReference type="Pfam" id="PF00072">
    <property type="entry name" value="Response_reg"/>
    <property type="match status" value="1"/>
</dbReference>
<dbReference type="AlphaFoldDB" id="A0A290Q3D6"/>
<accession>A0A290Q3D6</accession>
<dbReference type="SUPFAM" id="SSF52172">
    <property type="entry name" value="CheY-like"/>
    <property type="match status" value="1"/>
</dbReference>
<keyword evidence="5" id="KW-1185">Reference proteome</keyword>
<proteinExistence type="predicted"/>
<dbReference type="InterPro" id="IPR001789">
    <property type="entry name" value="Sig_transdc_resp-reg_receiver"/>
</dbReference>
<dbReference type="PROSITE" id="PS50110">
    <property type="entry name" value="RESPONSE_REGULATORY"/>
    <property type="match status" value="1"/>
</dbReference>
<dbReference type="KEGG" id="vbh:CMV30_03185"/>
<dbReference type="EMBL" id="CP023344">
    <property type="protein sequence ID" value="ATC63044.1"/>
    <property type="molecule type" value="Genomic_DNA"/>
</dbReference>
<evidence type="ECO:0000256" key="2">
    <source>
        <dbReference type="PROSITE-ProRule" id="PRU00169"/>
    </source>
</evidence>
<sequence length="165" mass="18450">MRKPRILPISSRRSARPWLSFVFFKVFILLVSHPSNVKPKENKTILVVDDNEQALTLVKEALSTRGFNVMTYNRGTNAMAFLDSKKGDVVDLVIIDLVMPDVDGMELAGKILAKRPEIKILVMSGYADDVVVHGIFEKKSVDFLGKPFSIRDLFTKVSVLLAQTA</sequence>
<evidence type="ECO:0000313" key="5">
    <source>
        <dbReference type="Proteomes" id="UP000217265"/>
    </source>
</evidence>
<dbReference type="GO" id="GO:0000160">
    <property type="term" value="P:phosphorelay signal transduction system"/>
    <property type="evidence" value="ECO:0007669"/>
    <property type="project" value="InterPro"/>
</dbReference>
<dbReference type="OrthoDB" id="9797769at2"/>
<dbReference type="PANTHER" id="PTHR44591:SF3">
    <property type="entry name" value="RESPONSE REGULATORY DOMAIN-CONTAINING PROTEIN"/>
    <property type="match status" value="1"/>
</dbReference>
<evidence type="ECO:0000313" key="4">
    <source>
        <dbReference type="EMBL" id="ATC63044.1"/>
    </source>
</evidence>
<reference evidence="4 5" key="1">
    <citation type="submission" date="2017-09" db="EMBL/GenBank/DDBJ databases">
        <title>Complete genome sequence of Verrucomicrobial strain HZ-65, isolated from freshwater.</title>
        <authorList>
            <person name="Choi A."/>
        </authorList>
    </citation>
    <scope>NUCLEOTIDE SEQUENCE [LARGE SCALE GENOMIC DNA]</scope>
    <source>
        <strain evidence="4 5">HZ-65</strain>
    </source>
</reference>
<dbReference type="PANTHER" id="PTHR44591">
    <property type="entry name" value="STRESS RESPONSE REGULATOR PROTEIN 1"/>
    <property type="match status" value="1"/>
</dbReference>
<dbReference type="Proteomes" id="UP000217265">
    <property type="component" value="Chromosome"/>
</dbReference>
<dbReference type="SMART" id="SM00448">
    <property type="entry name" value="REC"/>
    <property type="match status" value="1"/>
</dbReference>
<feature type="modified residue" description="4-aspartylphosphate" evidence="2">
    <location>
        <position position="96"/>
    </location>
</feature>
<dbReference type="InterPro" id="IPR050595">
    <property type="entry name" value="Bact_response_regulator"/>
</dbReference>
<dbReference type="InterPro" id="IPR011006">
    <property type="entry name" value="CheY-like_superfamily"/>
</dbReference>
<feature type="domain" description="Response regulatory" evidence="3">
    <location>
        <begin position="44"/>
        <end position="161"/>
    </location>
</feature>
<protein>
    <recommendedName>
        <fullName evidence="3">Response regulatory domain-containing protein</fullName>
    </recommendedName>
</protein>
<organism evidence="4 5">
    <name type="scientific">Nibricoccus aquaticus</name>
    <dbReference type="NCBI Taxonomy" id="2576891"/>
    <lineage>
        <taxon>Bacteria</taxon>
        <taxon>Pseudomonadati</taxon>
        <taxon>Verrucomicrobiota</taxon>
        <taxon>Opitutia</taxon>
        <taxon>Opitutales</taxon>
        <taxon>Opitutaceae</taxon>
        <taxon>Nibricoccus</taxon>
    </lineage>
</organism>
<evidence type="ECO:0000256" key="1">
    <source>
        <dbReference type="ARBA" id="ARBA00022553"/>
    </source>
</evidence>
<dbReference type="CDD" id="cd00156">
    <property type="entry name" value="REC"/>
    <property type="match status" value="1"/>
</dbReference>